<accession>A0ABY8QLI8</accession>
<protein>
    <recommendedName>
        <fullName evidence="3">Peptidase S8/S53 domain-containing protein</fullName>
    </recommendedName>
</protein>
<dbReference type="InterPro" id="IPR036852">
    <property type="entry name" value="Peptidase_S8/S53_dom_sf"/>
</dbReference>
<dbReference type="Gene3D" id="3.40.50.200">
    <property type="entry name" value="Peptidase S8/S53 domain"/>
    <property type="match status" value="1"/>
</dbReference>
<dbReference type="SUPFAM" id="SSF52743">
    <property type="entry name" value="Subtilisin-like"/>
    <property type="match status" value="1"/>
</dbReference>
<reference evidence="1 2" key="1">
    <citation type="submission" date="2023-05" db="EMBL/GenBank/DDBJ databases">
        <title>YMD87, complete Genome.</title>
        <authorList>
            <person name="Zhang J."/>
            <person name="Xu X."/>
        </authorList>
    </citation>
    <scope>NUCLEOTIDE SEQUENCE [LARGE SCALE GENOMIC DNA]</scope>
    <source>
        <strain evidence="1 2">YMD87</strain>
    </source>
</reference>
<name>A0ABY8QLI8_9RHOB</name>
<sequence>MGLKWTDARDARFRDAYLDWSDLLTRRRAALPPAQPDSGQEYEPIFVRLVGPGARTGLIAALADGSGRLLMDGHEYAELTARAAPTDALAGLPDEYALYRRLGTSDAEFAALFEVLDTGVPVVISDAASPAAPVAPAPANPQKGAPIIAVVDDGIGFLNARFRRQAADGTQTSRFHALWLQSLEQRGPGGGVLLGETLSQTQITALLAQPECAAYAALNDRLFKGEARQITGFSTTHGTHILDLAAGADPAGDDAVRDWPLLAVQLPPQAIEDTSGTRFESYMVQAVRWILRRAGEIDKTAPVIVNLSLGVLAGPKDGSRFVEYQIAREAAEWERVTGQPVRIVWSFGNDHQGHLVARFKYKAADNRKRTDRDITWRVQPCDQTPSYLELRLPRRDMGDLQVALTAPDGTTSGFGPLAPGQLRSLEQDGQAIARLYHVPARDFGTGVVSPAHVVLALAPTEARKQAEPEAPSGAWRVTLRHEGPEALEPVLQIQRDDALRGYRAQARQSYFDDADAHDWNPEAMDYGAYAPGCPITHEGTHSAMATAPARQVFCVAAAAHRGGPQGDQPARYSAQGAPWSVPGPTAAVSAQDGVFHRGLLASGTLSGSARAIGGTSAAAARLTRALGHSAKRIVKNAGKGRPSADLDPARIDLLAVEDGKAARLGDYLVQLRDLPPRMDAPQDKDTAPLVG</sequence>
<dbReference type="Gene3D" id="2.60.120.1290">
    <property type="match status" value="1"/>
</dbReference>
<gene>
    <name evidence="1" type="ORF">QF118_07720</name>
</gene>
<dbReference type="Proteomes" id="UP001241605">
    <property type="component" value="Chromosome"/>
</dbReference>
<dbReference type="RefSeq" id="WP_282302048.1">
    <property type="nucleotide sequence ID" value="NZ_CP124616.1"/>
</dbReference>
<organism evidence="1 2">
    <name type="scientific">Tropicibacter oceani</name>
    <dbReference type="NCBI Taxonomy" id="3058420"/>
    <lineage>
        <taxon>Bacteria</taxon>
        <taxon>Pseudomonadati</taxon>
        <taxon>Pseudomonadota</taxon>
        <taxon>Alphaproteobacteria</taxon>
        <taxon>Rhodobacterales</taxon>
        <taxon>Roseobacteraceae</taxon>
        <taxon>Tropicibacter</taxon>
    </lineage>
</organism>
<evidence type="ECO:0000313" key="1">
    <source>
        <dbReference type="EMBL" id="WGW05424.1"/>
    </source>
</evidence>
<proteinExistence type="predicted"/>
<dbReference type="EMBL" id="CP124616">
    <property type="protein sequence ID" value="WGW05424.1"/>
    <property type="molecule type" value="Genomic_DNA"/>
</dbReference>
<evidence type="ECO:0000313" key="2">
    <source>
        <dbReference type="Proteomes" id="UP001241605"/>
    </source>
</evidence>
<evidence type="ECO:0008006" key="3">
    <source>
        <dbReference type="Google" id="ProtNLM"/>
    </source>
</evidence>
<keyword evidence="2" id="KW-1185">Reference proteome</keyword>